<dbReference type="EMBL" id="CP000360">
    <property type="protein sequence ID" value="ABF41560.1"/>
    <property type="molecule type" value="Genomic_DNA"/>
</dbReference>
<dbReference type="KEGG" id="aba:Acid345_2559"/>
<evidence type="ECO:0000256" key="5">
    <source>
        <dbReference type="SAM" id="Phobius"/>
    </source>
</evidence>
<dbReference type="PANTHER" id="PTHR23508">
    <property type="entry name" value="CARBOXYLIC ACID TRANSPORTER PROTEIN HOMOLOG"/>
    <property type="match status" value="1"/>
</dbReference>
<feature type="transmembrane region" description="Helical" evidence="5">
    <location>
        <begin position="374"/>
        <end position="394"/>
    </location>
</feature>
<feature type="transmembrane region" description="Helical" evidence="5">
    <location>
        <begin position="84"/>
        <end position="104"/>
    </location>
</feature>
<name>Q1INJ0_KORVE</name>
<dbReference type="InterPro" id="IPR020846">
    <property type="entry name" value="MFS_dom"/>
</dbReference>
<dbReference type="eggNOG" id="COG2814">
    <property type="taxonomic scope" value="Bacteria"/>
</dbReference>
<keyword evidence="3 5" id="KW-1133">Transmembrane helix</keyword>
<keyword evidence="8" id="KW-1185">Reference proteome</keyword>
<dbReference type="SUPFAM" id="SSF103473">
    <property type="entry name" value="MFS general substrate transporter"/>
    <property type="match status" value="1"/>
</dbReference>
<feature type="transmembrane region" description="Helical" evidence="5">
    <location>
        <begin position="110"/>
        <end position="131"/>
    </location>
</feature>
<feature type="transmembrane region" description="Helical" evidence="5">
    <location>
        <begin position="55"/>
        <end position="77"/>
    </location>
</feature>
<feature type="transmembrane region" description="Helical" evidence="5">
    <location>
        <begin position="171"/>
        <end position="192"/>
    </location>
</feature>
<evidence type="ECO:0000313" key="7">
    <source>
        <dbReference type="EMBL" id="ABF41560.1"/>
    </source>
</evidence>
<proteinExistence type="predicted"/>
<dbReference type="AlphaFoldDB" id="Q1INJ0"/>
<evidence type="ECO:0000256" key="2">
    <source>
        <dbReference type="ARBA" id="ARBA00022692"/>
    </source>
</evidence>
<evidence type="ECO:0000313" key="8">
    <source>
        <dbReference type="Proteomes" id="UP000002432"/>
    </source>
</evidence>
<keyword evidence="4 5" id="KW-0472">Membrane</keyword>
<evidence type="ECO:0000256" key="3">
    <source>
        <dbReference type="ARBA" id="ARBA00022989"/>
    </source>
</evidence>
<keyword evidence="2 5" id="KW-0812">Transmembrane</keyword>
<dbReference type="GO" id="GO:0046943">
    <property type="term" value="F:carboxylic acid transmembrane transporter activity"/>
    <property type="evidence" value="ECO:0007669"/>
    <property type="project" value="TreeGrafter"/>
</dbReference>
<dbReference type="GO" id="GO:0005886">
    <property type="term" value="C:plasma membrane"/>
    <property type="evidence" value="ECO:0007669"/>
    <property type="project" value="TreeGrafter"/>
</dbReference>
<feature type="domain" description="Major facilitator superfamily (MFS) profile" evidence="6">
    <location>
        <begin position="19"/>
        <end position="398"/>
    </location>
</feature>
<dbReference type="Proteomes" id="UP000002432">
    <property type="component" value="Chromosome"/>
</dbReference>
<dbReference type="InterPro" id="IPR005828">
    <property type="entry name" value="MFS_sugar_transport-like"/>
</dbReference>
<protein>
    <submittedName>
        <fullName evidence="7">Major facilitator superfamily (MFS) transporter</fullName>
    </submittedName>
</protein>
<sequence length="407" mass="44841">MDTAPGSASGLTTSQRTHAVLAGYLGWTMDAFDFFVVVFMLGTLAEAFAVKKSEIVFTMTITLAMRPVGAFLFGLLADRFGRRVPFMANVIYFSLIEVLCGFAPNYKVFLLLRALYGIGMGGEWGIGASLAMESIPQRLRGMVSGVLQSGYSAGYLLAALAYRFVFPGLGWRWMFWIGGIPAVLALYIRWHVPESDAWKEHAANKVSDIMRVFAGYWKSFAYLLVMMTLFMFLSHGTQDLYPDFLKTEHNLSAAWVSYIAIIYNIGAIVGAIIFGLISQRMGRRKGIVFALFLSFLTIPAWAFGHGLVVVAAAAFLMQVGVQGAWGVVPVHLNELAPDAARGLVPGFAYQLGILFASGTNNIEYALRDHFGYRWALAGFEIFTIISLAIVVWFGREAHGKQFSKLST</sequence>
<dbReference type="Pfam" id="PF00083">
    <property type="entry name" value="Sugar_tr"/>
    <property type="match status" value="2"/>
</dbReference>
<feature type="transmembrane region" description="Helical" evidence="5">
    <location>
        <begin position="143"/>
        <end position="165"/>
    </location>
</feature>
<reference evidence="7 8" key="1">
    <citation type="journal article" date="2009" name="Appl. Environ. Microbiol.">
        <title>Three genomes from the phylum Acidobacteria provide insight into the lifestyles of these microorganisms in soils.</title>
        <authorList>
            <person name="Ward N.L."/>
            <person name="Challacombe J.F."/>
            <person name="Janssen P.H."/>
            <person name="Henrissat B."/>
            <person name="Coutinho P.M."/>
            <person name="Wu M."/>
            <person name="Xie G."/>
            <person name="Haft D.H."/>
            <person name="Sait M."/>
            <person name="Badger J."/>
            <person name="Barabote R.D."/>
            <person name="Bradley B."/>
            <person name="Brettin T.S."/>
            <person name="Brinkac L.M."/>
            <person name="Bruce D."/>
            <person name="Creasy T."/>
            <person name="Daugherty S.C."/>
            <person name="Davidsen T.M."/>
            <person name="DeBoy R.T."/>
            <person name="Detter J.C."/>
            <person name="Dodson R.J."/>
            <person name="Durkin A.S."/>
            <person name="Ganapathy A."/>
            <person name="Gwinn-Giglio M."/>
            <person name="Han C.S."/>
            <person name="Khouri H."/>
            <person name="Kiss H."/>
            <person name="Kothari S.P."/>
            <person name="Madupu R."/>
            <person name="Nelson K.E."/>
            <person name="Nelson W.C."/>
            <person name="Paulsen I."/>
            <person name="Penn K."/>
            <person name="Ren Q."/>
            <person name="Rosovitz M.J."/>
            <person name="Selengut J.D."/>
            <person name="Shrivastava S."/>
            <person name="Sullivan S.A."/>
            <person name="Tapia R."/>
            <person name="Thompson L.S."/>
            <person name="Watkins K.L."/>
            <person name="Yang Q."/>
            <person name="Yu C."/>
            <person name="Zafar N."/>
            <person name="Zhou L."/>
            <person name="Kuske C.R."/>
        </authorList>
    </citation>
    <scope>NUCLEOTIDE SEQUENCE [LARGE SCALE GENOMIC DNA]</scope>
    <source>
        <strain evidence="7 8">Ellin345</strain>
    </source>
</reference>
<dbReference type="InterPro" id="IPR005829">
    <property type="entry name" value="Sugar_transporter_CS"/>
</dbReference>
<dbReference type="PANTHER" id="PTHR23508:SF10">
    <property type="entry name" value="CARBOXYLIC ACID TRANSPORTER PROTEIN HOMOLOG"/>
    <property type="match status" value="1"/>
</dbReference>
<feature type="transmembrane region" description="Helical" evidence="5">
    <location>
        <begin position="253"/>
        <end position="277"/>
    </location>
</feature>
<dbReference type="RefSeq" id="WP_011523361.1">
    <property type="nucleotide sequence ID" value="NC_008009.1"/>
</dbReference>
<dbReference type="PROSITE" id="PS50850">
    <property type="entry name" value="MFS"/>
    <property type="match status" value="1"/>
</dbReference>
<feature type="transmembrane region" description="Helical" evidence="5">
    <location>
        <begin position="289"/>
        <end position="316"/>
    </location>
</feature>
<organism evidence="7 8">
    <name type="scientific">Koribacter versatilis (strain Ellin345)</name>
    <dbReference type="NCBI Taxonomy" id="204669"/>
    <lineage>
        <taxon>Bacteria</taxon>
        <taxon>Pseudomonadati</taxon>
        <taxon>Acidobacteriota</taxon>
        <taxon>Terriglobia</taxon>
        <taxon>Terriglobales</taxon>
        <taxon>Candidatus Korobacteraceae</taxon>
        <taxon>Candidatus Korobacter</taxon>
    </lineage>
</organism>
<dbReference type="OrthoDB" id="9787026at2"/>
<dbReference type="STRING" id="204669.Acid345_2559"/>
<dbReference type="EnsemblBacteria" id="ABF41560">
    <property type="protein sequence ID" value="ABF41560"/>
    <property type="gene ID" value="Acid345_2559"/>
</dbReference>
<dbReference type="HOGENOM" id="CLU_001265_46_1_0"/>
<comment type="subcellular location">
    <subcellularLocation>
        <location evidence="1">Membrane</location>
        <topology evidence="1">Multi-pass membrane protein</topology>
    </subcellularLocation>
</comment>
<accession>Q1INJ0</accession>
<dbReference type="PROSITE" id="PS00217">
    <property type="entry name" value="SUGAR_TRANSPORT_2"/>
    <property type="match status" value="1"/>
</dbReference>
<dbReference type="InterPro" id="IPR036259">
    <property type="entry name" value="MFS_trans_sf"/>
</dbReference>
<gene>
    <name evidence="7" type="ordered locus">Acid345_2559</name>
</gene>
<evidence type="ECO:0000256" key="1">
    <source>
        <dbReference type="ARBA" id="ARBA00004141"/>
    </source>
</evidence>
<evidence type="ECO:0000256" key="4">
    <source>
        <dbReference type="ARBA" id="ARBA00023136"/>
    </source>
</evidence>
<feature type="transmembrane region" description="Helical" evidence="5">
    <location>
        <begin position="31"/>
        <end position="49"/>
    </location>
</feature>
<dbReference type="CDD" id="cd17316">
    <property type="entry name" value="MFS_SV2_like"/>
    <property type="match status" value="1"/>
</dbReference>
<dbReference type="Gene3D" id="1.20.1250.20">
    <property type="entry name" value="MFS general substrate transporter like domains"/>
    <property type="match status" value="2"/>
</dbReference>
<evidence type="ECO:0000259" key="6">
    <source>
        <dbReference type="PROSITE" id="PS50850"/>
    </source>
</evidence>
<feature type="transmembrane region" description="Helical" evidence="5">
    <location>
        <begin position="213"/>
        <end position="233"/>
    </location>
</feature>